<protein>
    <submittedName>
        <fullName evidence="2">2-polyprenyl-6-methoxyphenol hydroxylase-like FAD-dependent oxidoreductase</fullName>
    </submittedName>
</protein>
<keyword evidence="3" id="KW-1185">Reference proteome</keyword>
<dbReference type="PRINTS" id="PR00420">
    <property type="entry name" value="RNGMNOXGNASE"/>
</dbReference>
<dbReference type="InterPro" id="IPR002938">
    <property type="entry name" value="FAD-bd"/>
</dbReference>
<evidence type="ECO:0000313" key="3">
    <source>
        <dbReference type="Proteomes" id="UP000533598"/>
    </source>
</evidence>
<dbReference type="InterPro" id="IPR036188">
    <property type="entry name" value="FAD/NAD-bd_sf"/>
</dbReference>
<proteinExistence type="predicted"/>
<evidence type="ECO:0000313" key="2">
    <source>
        <dbReference type="EMBL" id="MBB4681304.1"/>
    </source>
</evidence>
<dbReference type="InterPro" id="IPR050407">
    <property type="entry name" value="Geranylgeranyl_reductase"/>
</dbReference>
<reference evidence="2 3" key="1">
    <citation type="submission" date="2020-08" db="EMBL/GenBank/DDBJ databases">
        <title>Sequencing the genomes of 1000 actinobacteria strains.</title>
        <authorList>
            <person name="Klenk H.-P."/>
        </authorList>
    </citation>
    <scope>NUCLEOTIDE SEQUENCE [LARGE SCALE GENOMIC DNA]</scope>
    <source>
        <strain evidence="2 3">DSM 44230</strain>
    </source>
</reference>
<dbReference type="SUPFAM" id="SSF51905">
    <property type="entry name" value="FAD/NAD(P)-binding domain"/>
    <property type="match status" value="1"/>
</dbReference>
<dbReference type="EMBL" id="JACHMH010000001">
    <property type="protein sequence ID" value="MBB4681304.1"/>
    <property type="molecule type" value="Genomic_DNA"/>
</dbReference>
<dbReference type="AlphaFoldDB" id="A0A7W7CKT8"/>
<dbReference type="PANTHER" id="PTHR42685:SF22">
    <property type="entry name" value="CONDITIONED MEDIUM FACTOR RECEPTOR 1"/>
    <property type="match status" value="1"/>
</dbReference>
<gene>
    <name evidence="2" type="ORF">HNR67_007422</name>
</gene>
<dbReference type="RefSeq" id="WP_185007781.1">
    <property type="nucleotide sequence ID" value="NZ_BAAAUI010000071.1"/>
</dbReference>
<feature type="domain" description="FAD-binding" evidence="1">
    <location>
        <begin position="11"/>
        <end position="171"/>
    </location>
</feature>
<organism evidence="2 3">
    <name type="scientific">Crossiella cryophila</name>
    <dbReference type="NCBI Taxonomy" id="43355"/>
    <lineage>
        <taxon>Bacteria</taxon>
        <taxon>Bacillati</taxon>
        <taxon>Actinomycetota</taxon>
        <taxon>Actinomycetes</taxon>
        <taxon>Pseudonocardiales</taxon>
        <taxon>Pseudonocardiaceae</taxon>
        <taxon>Crossiella</taxon>
    </lineage>
</organism>
<dbReference type="Proteomes" id="UP000533598">
    <property type="component" value="Unassembled WGS sequence"/>
</dbReference>
<dbReference type="Gene3D" id="3.50.50.60">
    <property type="entry name" value="FAD/NAD(P)-binding domain"/>
    <property type="match status" value="1"/>
</dbReference>
<comment type="caution">
    <text evidence="2">The sequence shown here is derived from an EMBL/GenBank/DDBJ whole genome shotgun (WGS) entry which is preliminary data.</text>
</comment>
<dbReference type="PANTHER" id="PTHR42685">
    <property type="entry name" value="GERANYLGERANYL DIPHOSPHATE REDUCTASE"/>
    <property type="match status" value="1"/>
</dbReference>
<accession>A0A7W7CKT8</accession>
<dbReference type="Pfam" id="PF01494">
    <property type="entry name" value="FAD_binding_3"/>
    <property type="match status" value="1"/>
</dbReference>
<sequence length="448" mass="48179">MAGSGRSTSTVDVAVVGGRVAGAALAARLARAGLRVAVYERAVELGPTLSTHIFHGTADLRAEGVYADLLAAGVPPLPEVRVRLDELRLVFRHPHDPGLCPPRELLDNLLLDRARAAGAQIHLGRPVVGLVHAAGRVAGVEVADQDGRVRPVRARLVVGADGRSSPVARWVRAAQYLTFRSGRGQVWRYYRGKRLPRALLWHRVGARLAHILPTGEQEYYLCAQPPVGDPVDFRRTGPDALLPWVAQVSPEIAELAHGGEPVGGLRRMSGYPCFFRQPYGPGWALAGDAGHAKDATIGHGITDALRNSAALADALLSTWDDQRGLPERLRHWAQQRDAAELANFWYSQELGDAAPVGPLRKAVFRGLGATGIRRLDEVMADKRAADTLLTVTRLARGALSQVLAGAAVPSVAREAGDLLRLSLLRRKAFRERAAAAPSLYPELAGALR</sequence>
<name>A0A7W7CKT8_9PSEU</name>
<evidence type="ECO:0000259" key="1">
    <source>
        <dbReference type="Pfam" id="PF01494"/>
    </source>
</evidence>
<dbReference type="GO" id="GO:0071949">
    <property type="term" value="F:FAD binding"/>
    <property type="evidence" value="ECO:0007669"/>
    <property type="project" value="InterPro"/>
</dbReference>